<dbReference type="PANTHER" id="PTHR46652">
    <property type="entry name" value="LEUCINE-RICH REPEAT AND IQ DOMAIN-CONTAINING PROTEIN 1-RELATED"/>
    <property type="match status" value="1"/>
</dbReference>
<dbReference type="AlphaFoldDB" id="A0AA86U3F2"/>
<evidence type="ECO:0000313" key="3">
    <source>
        <dbReference type="EMBL" id="CAI9939114.1"/>
    </source>
</evidence>
<keyword evidence="1" id="KW-0433">Leucine-rich repeat</keyword>
<evidence type="ECO:0000313" key="4">
    <source>
        <dbReference type="EMBL" id="CAL6022171.1"/>
    </source>
</evidence>
<sequence length="334" mass="39660">MTENKYIQLNEEQLNHDKLMLQKYKNKVTDDGYLEIIENKYISSIQFTEQLEVTNLYIDLCYEFKFSRISTKVTKLEIHKCNIKTIDGIENMKQLNTLIISAVKLNNIVQIRYLDNLSFLQLINSSICDISPLQNMCKLQLLDLSNNSINDVQSLSKLVTLTYLKLHRNYIKDIYKLKYLANLEHLDLSSNKITNIYPIRFLKCLLSLNLENNNITCIKSLQHVQLQKLNISRNYIQKFKYIQNHPNFDAYIIHYQRNSEEYELLSKNVRKIYFVNGQLKQNTYFVHKIIKMKTKFGKRIERRINIATNNLLEFSKQVVSLFEQNFVVNNDIIF</sequence>
<dbReference type="InterPro" id="IPR050836">
    <property type="entry name" value="SDS22/Internalin_LRR"/>
</dbReference>
<dbReference type="SUPFAM" id="SSF52058">
    <property type="entry name" value="L domain-like"/>
    <property type="match status" value="1"/>
</dbReference>
<dbReference type="InterPro" id="IPR001611">
    <property type="entry name" value="Leu-rich_rpt"/>
</dbReference>
<dbReference type="Proteomes" id="UP001642409">
    <property type="component" value="Unassembled WGS sequence"/>
</dbReference>
<evidence type="ECO:0000313" key="5">
    <source>
        <dbReference type="Proteomes" id="UP001642409"/>
    </source>
</evidence>
<keyword evidence="5" id="KW-1185">Reference proteome</keyword>
<gene>
    <name evidence="3" type="ORF">HINF_LOCUS26759</name>
    <name evidence="4" type="ORF">HINF_LOCUS28522</name>
</gene>
<reference evidence="3" key="1">
    <citation type="submission" date="2023-06" db="EMBL/GenBank/DDBJ databases">
        <authorList>
            <person name="Kurt Z."/>
        </authorList>
    </citation>
    <scope>NUCLEOTIDE SEQUENCE</scope>
</reference>
<protein>
    <submittedName>
        <fullName evidence="3">Leucine Rich Repeat Protein</fullName>
    </submittedName>
</protein>
<reference evidence="4 5" key="2">
    <citation type="submission" date="2024-07" db="EMBL/GenBank/DDBJ databases">
        <authorList>
            <person name="Akdeniz Z."/>
        </authorList>
    </citation>
    <scope>NUCLEOTIDE SEQUENCE [LARGE SCALE GENOMIC DNA]</scope>
</reference>
<dbReference type="EMBL" id="CATOUU010000660">
    <property type="protein sequence ID" value="CAI9939114.1"/>
    <property type="molecule type" value="Genomic_DNA"/>
</dbReference>
<dbReference type="InterPro" id="IPR032675">
    <property type="entry name" value="LRR_dom_sf"/>
</dbReference>
<dbReference type="PRINTS" id="PR00019">
    <property type="entry name" value="LEURICHRPT"/>
</dbReference>
<proteinExistence type="predicted"/>
<dbReference type="SMART" id="SM00365">
    <property type="entry name" value="LRR_SD22"/>
    <property type="match status" value="4"/>
</dbReference>
<comment type="caution">
    <text evidence="3">The sequence shown here is derived from an EMBL/GenBank/DDBJ whole genome shotgun (WGS) entry which is preliminary data.</text>
</comment>
<dbReference type="PROSITE" id="PS51450">
    <property type="entry name" value="LRR"/>
    <property type="match status" value="4"/>
</dbReference>
<dbReference type="Gene3D" id="3.80.10.10">
    <property type="entry name" value="Ribonuclease Inhibitor"/>
    <property type="match status" value="1"/>
</dbReference>
<dbReference type="InterPro" id="IPR025875">
    <property type="entry name" value="Leu-rich_rpt_4"/>
</dbReference>
<dbReference type="EMBL" id="CAXDID020000090">
    <property type="protein sequence ID" value="CAL6022171.1"/>
    <property type="molecule type" value="Genomic_DNA"/>
</dbReference>
<dbReference type="PANTHER" id="PTHR46652:SF3">
    <property type="entry name" value="LEUCINE-RICH REPEAT-CONTAINING PROTEIN 9"/>
    <property type="match status" value="1"/>
</dbReference>
<evidence type="ECO:0000256" key="1">
    <source>
        <dbReference type="ARBA" id="ARBA00022614"/>
    </source>
</evidence>
<organism evidence="3">
    <name type="scientific">Hexamita inflata</name>
    <dbReference type="NCBI Taxonomy" id="28002"/>
    <lineage>
        <taxon>Eukaryota</taxon>
        <taxon>Metamonada</taxon>
        <taxon>Diplomonadida</taxon>
        <taxon>Hexamitidae</taxon>
        <taxon>Hexamitinae</taxon>
        <taxon>Hexamita</taxon>
    </lineage>
</organism>
<evidence type="ECO:0000256" key="2">
    <source>
        <dbReference type="ARBA" id="ARBA00022737"/>
    </source>
</evidence>
<name>A0AA86U3F2_9EUKA</name>
<accession>A0AA86U3F2</accession>
<dbReference type="Pfam" id="PF12799">
    <property type="entry name" value="LRR_4"/>
    <property type="match status" value="2"/>
</dbReference>
<keyword evidence="2" id="KW-0677">Repeat</keyword>